<feature type="transmembrane region" description="Helical" evidence="1">
    <location>
        <begin position="39"/>
        <end position="57"/>
    </location>
</feature>
<proteinExistence type="predicted"/>
<evidence type="ECO:0000313" key="2">
    <source>
        <dbReference type="EMBL" id="SFH98291.1"/>
    </source>
</evidence>
<gene>
    <name evidence="2" type="ORF">SAMN05192551_1053</name>
</gene>
<dbReference type="EMBL" id="FOQA01000005">
    <property type="protein sequence ID" value="SFH98291.1"/>
    <property type="molecule type" value="Genomic_DNA"/>
</dbReference>
<keyword evidence="1" id="KW-0812">Transmembrane</keyword>
<name>A0A1I3EHV4_9FIRM</name>
<evidence type="ECO:0000313" key="3">
    <source>
        <dbReference type="Proteomes" id="UP000199287"/>
    </source>
</evidence>
<dbReference type="RefSeq" id="WP_093371858.1">
    <property type="nucleotide sequence ID" value="NZ_FOQA01000005.1"/>
</dbReference>
<keyword evidence="3" id="KW-1185">Reference proteome</keyword>
<feature type="transmembrane region" description="Helical" evidence="1">
    <location>
        <begin position="6"/>
        <end position="27"/>
    </location>
</feature>
<keyword evidence="1" id="KW-0472">Membrane</keyword>
<organism evidence="2 3">
    <name type="scientific">Tindallia magadiensis</name>
    <dbReference type="NCBI Taxonomy" id="69895"/>
    <lineage>
        <taxon>Bacteria</taxon>
        <taxon>Bacillati</taxon>
        <taxon>Bacillota</taxon>
        <taxon>Clostridia</taxon>
        <taxon>Peptostreptococcales</taxon>
        <taxon>Tindalliaceae</taxon>
        <taxon>Tindallia</taxon>
    </lineage>
</organism>
<evidence type="ECO:0000256" key="1">
    <source>
        <dbReference type="SAM" id="Phobius"/>
    </source>
</evidence>
<keyword evidence="1" id="KW-1133">Transmembrane helix</keyword>
<accession>A0A1I3EHV4</accession>
<dbReference type="Proteomes" id="UP000199287">
    <property type="component" value="Unassembled WGS sequence"/>
</dbReference>
<sequence length="241" mass="27525">MNVVVLGVLIINFVVIYLVFMGSGKLVMNKVPKKWSFRLLGLYGMLLLLSPLVMVFGDEAQYHNSDVIDESLYWATDIEEWVLEDLMENGLHFLLDQREISIEDKNFTEKEPLIINGSGIDHDHGFSLVVEMTEDVSEIQMTQLMLPATVNAIDVSRFVNPWQWSMTGKEVQVKVPPTRIELHILEPLPMYFHFQEEKEEVSSGFSATFSATSGGTIQWMRIPAGIPVEFRNIEPERMISD</sequence>
<reference evidence="3" key="1">
    <citation type="submission" date="2016-10" db="EMBL/GenBank/DDBJ databases">
        <authorList>
            <person name="Varghese N."/>
            <person name="Submissions S."/>
        </authorList>
    </citation>
    <scope>NUCLEOTIDE SEQUENCE [LARGE SCALE GENOMIC DNA]</scope>
    <source>
        <strain evidence="3">Z-7934</strain>
    </source>
</reference>
<dbReference type="OrthoDB" id="9822031at2"/>
<dbReference type="AlphaFoldDB" id="A0A1I3EHV4"/>
<protein>
    <submittedName>
        <fullName evidence="2">Uncharacterized protein</fullName>
    </submittedName>
</protein>
<dbReference type="STRING" id="69895.SAMN05192551_1053"/>